<accession>A0ABQ8BHX5</accession>
<sequence length="140" mass="15920">MSKGHTSNLLQLQAIQRLGVRSTNGRFQNTSQTFDEQRYRRNSKAKLPIKTTLRGDYTWEKDGTLVSSEQVGLTGVRGDRFEFPLTVPELALLTVEVHAREGRLLGTDMFVCGELRQGIRYVPLYDHKGERFVVLGYTSN</sequence>
<dbReference type="InterPro" id="IPR035892">
    <property type="entry name" value="C2_domain_sf"/>
</dbReference>
<comment type="caution">
    <text evidence="1">The sequence shown here is derived from an EMBL/GenBank/DDBJ whole genome shotgun (WGS) entry which is preliminary data.</text>
</comment>
<dbReference type="Proteomes" id="UP000824890">
    <property type="component" value="Unassembled WGS sequence"/>
</dbReference>
<dbReference type="Gene3D" id="2.60.40.150">
    <property type="entry name" value="C2 domain"/>
    <property type="match status" value="1"/>
</dbReference>
<reference evidence="1 2" key="1">
    <citation type="submission" date="2021-05" db="EMBL/GenBank/DDBJ databases">
        <title>Genome Assembly of Synthetic Allotetraploid Brassica napus Reveals Homoeologous Exchanges between Subgenomes.</title>
        <authorList>
            <person name="Davis J.T."/>
        </authorList>
    </citation>
    <scope>NUCLEOTIDE SEQUENCE [LARGE SCALE GENOMIC DNA]</scope>
    <source>
        <strain evidence="2">cv. Da-Ae</strain>
        <tissue evidence="1">Seedling</tissue>
    </source>
</reference>
<proteinExistence type="predicted"/>
<evidence type="ECO:0000313" key="2">
    <source>
        <dbReference type="Proteomes" id="UP000824890"/>
    </source>
</evidence>
<keyword evidence="2" id="KW-1185">Reference proteome</keyword>
<dbReference type="SUPFAM" id="SSF49562">
    <property type="entry name" value="C2 domain (Calcium/lipid-binding domain, CaLB)"/>
    <property type="match status" value="1"/>
</dbReference>
<feature type="non-terminal residue" evidence="1">
    <location>
        <position position="140"/>
    </location>
</feature>
<organism evidence="1 2">
    <name type="scientific">Brassica napus</name>
    <name type="common">Rape</name>
    <dbReference type="NCBI Taxonomy" id="3708"/>
    <lineage>
        <taxon>Eukaryota</taxon>
        <taxon>Viridiplantae</taxon>
        <taxon>Streptophyta</taxon>
        <taxon>Embryophyta</taxon>
        <taxon>Tracheophyta</taxon>
        <taxon>Spermatophyta</taxon>
        <taxon>Magnoliopsida</taxon>
        <taxon>eudicotyledons</taxon>
        <taxon>Gunneridae</taxon>
        <taxon>Pentapetalae</taxon>
        <taxon>rosids</taxon>
        <taxon>malvids</taxon>
        <taxon>Brassicales</taxon>
        <taxon>Brassicaceae</taxon>
        <taxon>Brassiceae</taxon>
        <taxon>Brassica</taxon>
    </lineage>
</organism>
<gene>
    <name evidence="1" type="ORF">HID58_043882</name>
</gene>
<dbReference type="EMBL" id="JAGKQM010000011">
    <property type="protein sequence ID" value="KAH0904379.1"/>
    <property type="molecule type" value="Genomic_DNA"/>
</dbReference>
<evidence type="ECO:0000313" key="1">
    <source>
        <dbReference type="EMBL" id="KAH0904379.1"/>
    </source>
</evidence>
<name>A0ABQ8BHX5_BRANA</name>
<protein>
    <submittedName>
        <fullName evidence="1">Uncharacterized protein</fullName>
    </submittedName>
</protein>